<reference evidence="3" key="1">
    <citation type="journal article" date="2019" name="Int. J. Syst. Evol. Microbiol.">
        <title>The Global Catalogue of Microorganisms (GCM) 10K type strain sequencing project: providing services to taxonomists for standard genome sequencing and annotation.</title>
        <authorList>
            <consortium name="The Broad Institute Genomics Platform"/>
            <consortium name="The Broad Institute Genome Sequencing Center for Infectious Disease"/>
            <person name="Wu L."/>
            <person name="Ma J."/>
        </authorList>
    </citation>
    <scope>NUCLEOTIDE SEQUENCE [LARGE SCALE GENOMIC DNA]</scope>
    <source>
        <strain evidence="3">CGMCC 4.1469</strain>
    </source>
</reference>
<evidence type="ECO:0000313" key="3">
    <source>
        <dbReference type="Proteomes" id="UP001596067"/>
    </source>
</evidence>
<keyword evidence="3" id="KW-1185">Reference proteome</keyword>
<feature type="compositionally biased region" description="Gly residues" evidence="1">
    <location>
        <begin position="106"/>
        <end position="120"/>
    </location>
</feature>
<feature type="compositionally biased region" description="Gly residues" evidence="1">
    <location>
        <begin position="7"/>
        <end position="22"/>
    </location>
</feature>
<proteinExistence type="predicted"/>
<protein>
    <submittedName>
        <fullName evidence="2">Uncharacterized protein</fullName>
    </submittedName>
</protein>
<feature type="region of interest" description="Disordered" evidence="1">
    <location>
        <begin position="1"/>
        <end position="22"/>
    </location>
</feature>
<evidence type="ECO:0000313" key="2">
    <source>
        <dbReference type="EMBL" id="MFC5883919.1"/>
    </source>
</evidence>
<accession>A0ABW1EQ32</accession>
<comment type="caution">
    <text evidence="2">The sequence shown here is derived from an EMBL/GenBank/DDBJ whole genome shotgun (WGS) entry which is preliminary data.</text>
</comment>
<dbReference type="Proteomes" id="UP001596067">
    <property type="component" value="Unassembled WGS sequence"/>
</dbReference>
<feature type="compositionally biased region" description="Low complexity" evidence="1">
    <location>
        <begin position="121"/>
        <end position="131"/>
    </location>
</feature>
<dbReference type="EMBL" id="JBHSOD010000002">
    <property type="protein sequence ID" value="MFC5883919.1"/>
    <property type="molecule type" value="Genomic_DNA"/>
</dbReference>
<dbReference type="RefSeq" id="WP_313763271.1">
    <property type="nucleotide sequence ID" value="NZ_BAAAVH010000108.1"/>
</dbReference>
<name>A0ABW1EQ32_9ACTN</name>
<feature type="region of interest" description="Disordered" evidence="1">
    <location>
        <begin position="106"/>
        <end position="145"/>
    </location>
</feature>
<gene>
    <name evidence="2" type="ORF">ACFP0N_02840</name>
</gene>
<sequence length="237" mass="22732">MATSSSGGPGGEAAPGGPGGGGESFGRRAWGYLESTRNLVGCAAGVGGLGLHFAGFGGALWPGIVAALYGAGVLLWPSGGKADPPDGGLRAGGGSGAAGGAGAVGAGGSAGAGRPAGGAGSPVPSGGQAAPVGHRTTPPPAAAPRPAWPELEELAGYLGGVPLPPSARLDGLLAGLLTRLREVGREPAAELIVARRLPVAVDGYLRARSWDRWTAADADPGAELALEVELMAASLGA</sequence>
<organism evidence="2 3">
    <name type="scientific">Kitasatospora aburaviensis</name>
    <dbReference type="NCBI Taxonomy" id="67265"/>
    <lineage>
        <taxon>Bacteria</taxon>
        <taxon>Bacillati</taxon>
        <taxon>Actinomycetota</taxon>
        <taxon>Actinomycetes</taxon>
        <taxon>Kitasatosporales</taxon>
        <taxon>Streptomycetaceae</taxon>
        <taxon>Kitasatospora</taxon>
    </lineage>
</organism>
<evidence type="ECO:0000256" key="1">
    <source>
        <dbReference type="SAM" id="MobiDB-lite"/>
    </source>
</evidence>